<dbReference type="RefSeq" id="WP_375517239.1">
    <property type="nucleotide sequence ID" value="NZ_JBHILI010000007.1"/>
</dbReference>
<dbReference type="SUPFAM" id="SSF56954">
    <property type="entry name" value="Outer membrane efflux proteins (OEP)"/>
    <property type="match status" value="1"/>
</dbReference>
<dbReference type="Gene3D" id="1.20.1600.10">
    <property type="entry name" value="Outer membrane efflux proteins (OEP)"/>
    <property type="match status" value="1"/>
</dbReference>
<protein>
    <submittedName>
        <fullName evidence="2">TolC family protein</fullName>
    </submittedName>
</protein>
<evidence type="ECO:0000256" key="1">
    <source>
        <dbReference type="ARBA" id="ARBA00007613"/>
    </source>
</evidence>
<reference evidence="2 3" key="1">
    <citation type="submission" date="2024-09" db="EMBL/GenBank/DDBJ databases">
        <title>Taxonomic and Genotyping Characterization of Leptospira Strains isolated from Multiple Sources in Colombia highlights the importance of intermediate species.</title>
        <authorList>
            <person name="Torres Higuera L."/>
            <person name="Rojas Tapias D."/>
            <person name="Jimenez Velasquez S."/>
            <person name="Renjifo Ibanez C."/>
        </authorList>
    </citation>
    <scope>NUCLEOTIDE SEQUENCE [LARGE SCALE GENOMIC DNA]</scope>
    <source>
        <strain evidence="2 3">Lep080</strain>
    </source>
</reference>
<dbReference type="InterPro" id="IPR003423">
    <property type="entry name" value="OMP_efflux"/>
</dbReference>
<dbReference type="Proteomes" id="UP001580391">
    <property type="component" value="Unassembled WGS sequence"/>
</dbReference>
<keyword evidence="3" id="KW-1185">Reference proteome</keyword>
<gene>
    <name evidence="2" type="ORF">ACE5IX_12360</name>
</gene>
<organism evidence="2 3">
    <name type="scientific">Leptospira wolffii</name>
    <dbReference type="NCBI Taxonomy" id="409998"/>
    <lineage>
        <taxon>Bacteria</taxon>
        <taxon>Pseudomonadati</taxon>
        <taxon>Spirochaetota</taxon>
        <taxon>Spirochaetia</taxon>
        <taxon>Leptospirales</taxon>
        <taxon>Leptospiraceae</taxon>
        <taxon>Leptospira</taxon>
    </lineage>
</organism>
<evidence type="ECO:0000313" key="3">
    <source>
        <dbReference type="Proteomes" id="UP001580391"/>
    </source>
</evidence>
<dbReference type="EMBL" id="JBHILJ010000006">
    <property type="protein sequence ID" value="MFB5737309.1"/>
    <property type="molecule type" value="Genomic_DNA"/>
</dbReference>
<name>A0ABV5BPS0_9LEPT</name>
<sequence length="462" mass="52234">MNRAFIVSFIIIFSFSLSAKAEKKDLEEILGILATEHPESKSLAGLSQAHKSHSEAAGILPDPKIGFAYRNYPTRNGYSLNGDRALDTPTMTGVELSISQEFPFPGKLGTEKRISKLMQNEASFAYTSGVNRILGEFFSKLNRYQHSEKKKAINDKILVVLGAQKSISESSYAYGGNTLSGVLKSAVAKTEAAEKETEYSTQLKDLKSQLEYYQISNKLSFQEIRELELDSFLDKKFEELENLVGSETKLVEESPEYKIQTEEEKRLREQAKLAKYSLAPQTEVFFSYMKRRSQTYALDQGPLNYGLMDSTEYRGDLFSLGMNMRVPFWSAFKWNSITGESEHLAEVGKDSVEKTRIQMLSELNRSLSLAKGTMDQIRLVEKRLIPELERSARAGSYQYAAGKSTVQDSLLAQTEILNAKIRLEDLKERKNESVLNALKLLSLIYKENEIPNHDKHNTGDKK</sequence>
<proteinExistence type="inferred from homology"/>
<evidence type="ECO:0000313" key="2">
    <source>
        <dbReference type="EMBL" id="MFB5737309.1"/>
    </source>
</evidence>
<accession>A0ABV5BPS0</accession>
<comment type="similarity">
    <text evidence="1">Belongs to the outer membrane factor (OMF) (TC 1.B.17) family.</text>
</comment>
<comment type="caution">
    <text evidence="2">The sequence shown here is derived from an EMBL/GenBank/DDBJ whole genome shotgun (WGS) entry which is preliminary data.</text>
</comment>
<dbReference type="Pfam" id="PF02321">
    <property type="entry name" value="OEP"/>
    <property type="match status" value="1"/>
</dbReference>